<dbReference type="Gene3D" id="1.25.40.290">
    <property type="entry name" value="ARM repeat domains"/>
    <property type="match status" value="1"/>
</dbReference>
<dbReference type="InterPro" id="IPR016024">
    <property type="entry name" value="ARM-type_fold"/>
</dbReference>
<evidence type="ECO:0000313" key="2">
    <source>
        <dbReference type="Proteomes" id="UP000240912"/>
    </source>
</evidence>
<dbReference type="EMBL" id="PYLS01000004">
    <property type="protein sequence ID" value="PST84337.1"/>
    <property type="molecule type" value="Genomic_DNA"/>
</dbReference>
<name>A0A2T3HPK5_9SPHI</name>
<dbReference type="Proteomes" id="UP000240912">
    <property type="component" value="Unassembled WGS sequence"/>
</dbReference>
<dbReference type="SUPFAM" id="SSF48371">
    <property type="entry name" value="ARM repeat"/>
    <property type="match status" value="1"/>
</dbReference>
<dbReference type="OrthoDB" id="9797162at2"/>
<dbReference type="AlphaFoldDB" id="A0A2T3HPK5"/>
<evidence type="ECO:0000313" key="1">
    <source>
        <dbReference type="EMBL" id="PST84337.1"/>
    </source>
</evidence>
<reference evidence="1 2" key="1">
    <citation type="submission" date="2018-03" db="EMBL/GenBank/DDBJ databases">
        <authorList>
            <person name="Keele B.F."/>
        </authorList>
    </citation>
    <scope>NUCLEOTIDE SEQUENCE [LARGE SCALE GENOMIC DNA]</scope>
    <source>
        <strain evidence="1 2">YL28-9</strain>
    </source>
</reference>
<keyword evidence="2" id="KW-1185">Reference proteome</keyword>
<sequence>MALIKDVYNASFYSGFVVHATAAIPGFAAETFLRDVQPPHFPGFEFKERMIHTTHIFSQSLPAGFSESAPAFTALVSRLLDAGQEEKLAYIFLPEYIARYGLEDFETATGLLCQVTQFVSAEFAVRPFLLRYFDRMLSVMTAWSLHENHKVRRLASEGSRPRLPWAMAIPELKRNPLPVLPLLENLKCDPSAWVRKSVANHLNDISKDHPDLLLRLATEWKGTSPETDAIIKHACRTLFKQGHRGILSLYALHADGLSLPGFRLEAPEVTPAQPLTFTFSIENQLNKDRELRLEYAIYHLRARGQLTRKVFKISERSLAPGQALQLTRRHAFRPITTRTYYPGLHKVALIVNGQELAELPFELKDV</sequence>
<accession>A0A2T3HPK5</accession>
<dbReference type="RefSeq" id="WP_107214436.1">
    <property type="nucleotide sequence ID" value="NZ_KZ686268.1"/>
</dbReference>
<proteinExistence type="predicted"/>
<comment type="caution">
    <text evidence="1">The sequence shown here is derived from an EMBL/GenBank/DDBJ whole genome shotgun (WGS) entry which is preliminary data.</text>
</comment>
<protein>
    <submittedName>
        <fullName evidence="1">DNA alkylation repair protein</fullName>
    </submittedName>
</protein>
<organism evidence="1 2">
    <name type="scientific">Pedobacter yulinensis</name>
    <dbReference type="NCBI Taxonomy" id="2126353"/>
    <lineage>
        <taxon>Bacteria</taxon>
        <taxon>Pseudomonadati</taxon>
        <taxon>Bacteroidota</taxon>
        <taxon>Sphingobacteriia</taxon>
        <taxon>Sphingobacteriales</taxon>
        <taxon>Sphingobacteriaceae</taxon>
        <taxon>Pedobacter</taxon>
    </lineage>
</organism>
<gene>
    <name evidence="1" type="ORF">C7T94_06370</name>
</gene>